<dbReference type="RefSeq" id="WP_052432236.1">
    <property type="nucleotide sequence ID" value="NZ_JRYR02000002.1"/>
</dbReference>
<dbReference type="EMBL" id="JRYR02000002">
    <property type="protein sequence ID" value="OHX64447.1"/>
    <property type="molecule type" value="Genomic_DNA"/>
</dbReference>
<dbReference type="Pfam" id="PF13508">
    <property type="entry name" value="Acetyltransf_7"/>
    <property type="match status" value="1"/>
</dbReference>
<dbReference type="STRING" id="915059.NH26_22950"/>
<name>A0A1S1YTU3_FLAPC</name>
<organism evidence="2 3">
    <name type="scientific">Flammeovirga pacifica</name>
    <dbReference type="NCBI Taxonomy" id="915059"/>
    <lineage>
        <taxon>Bacteria</taxon>
        <taxon>Pseudomonadati</taxon>
        <taxon>Bacteroidota</taxon>
        <taxon>Cytophagia</taxon>
        <taxon>Cytophagales</taxon>
        <taxon>Flammeovirgaceae</taxon>
        <taxon>Flammeovirga</taxon>
    </lineage>
</organism>
<reference evidence="2 3" key="1">
    <citation type="journal article" date="2012" name="Int. J. Syst. Evol. Microbiol.">
        <title>Flammeovirga pacifica sp. nov., isolated from deep-sea sediment.</title>
        <authorList>
            <person name="Xu H."/>
            <person name="Fu Y."/>
            <person name="Yang N."/>
            <person name="Ding Z."/>
            <person name="Lai Q."/>
            <person name="Zeng R."/>
        </authorList>
    </citation>
    <scope>NUCLEOTIDE SEQUENCE [LARGE SCALE GENOMIC DNA]</scope>
    <source>
        <strain evidence="3">DSM 24597 / LMG 26175 / WPAGA1</strain>
    </source>
</reference>
<keyword evidence="3" id="KW-1185">Reference proteome</keyword>
<accession>A0A1S1YTU3</accession>
<dbReference type="PROSITE" id="PS51186">
    <property type="entry name" value="GNAT"/>
    <property type="match status" value="1"/>
</dbReference>
<dbReference type="InterPro" id="IPR000182">
    <property type="entry name" value="GNAT_dom"/>
</dbReference>
<gene>
    <name evidence="2" type="ORF">NH26_22950</name>
</gene>
<dbReference type="AlphaFoldDB" id="A0A1S1YTU3"/>
<evidence type="ECO:0000313" key="3">
    <source>
        <dbReference type="Proteomes" id="UP000179797"/>
    </source>
</evidence>
<sequence length="236" mass="26965">MKKQIIQNVFEFWTLVGQQSNLFSDMKTFKMVWHKASDWPNRVFDIDVENLDQLPSLKNGSIPEGVTLDGELDIHLDKDRFEYAFNQINMSVKLATTKLSDEDDENIILVKNKKDAESFAKTASASFKYNVSSEVIFNMTLSENIRAFIYKENELILGCGILFFDSLNNAGFHMIGTIDEARGKGIGKKMTLKLLLEAKKENKNLAVLHASQLGLPIYKKYGFEEFGEIKTYRILN</sequence>
<protein>
    <recommendedName>
        <fullName evidence="1">N-acetyltransferase domain-containing protein</fullName>
    </recommendedName>
</protein>
<dbReference type="SUPFAM" id="SSF55729">
    <property type="entry name" value="Acyl-CoA N-acyltransferases (Nat)"/>
    <property type="match status" value="1"/>
</dbReference>
<proteinExistence type="predicted"/>
<evidence type="ECO:0000259" key="1">
    <source>
        <dbReference type="PROSITE" id="PS51186"/>
    </source>
</evidence>
<dbReference type="OrthoDB" id="1096234at2"/>
<comment type="caution">
    <text evidence="2">The sequence shown here is derived from an EMBL/GenBank/DDBJ whole genome shotgun (WGS) entry which is preliminary data.</text>
</comment>
<dbReference type="Proteomes" id="UP000179797">
    <property type="component" value="Unassembled WGS sequence"/>
</dbReference>
<dbReference type="CDD" id="cd04301">
    <property type="entry name" value="NAT_SF"/>
    <property type="match status" value="1"/>
</dbReference>
<feature type="domain" description="N-acetyltransferase" evidence="1">
    <location>
        <begin position="107"/>
        <end position="236"/>
    </location>
</feature>
<dbReference type="GO" id="GO:0016747">
    <property type="term" value="F:acyltransferase activity, transferring groups other than amino-acyl groups"/>
    <property type="evidence" value="ECO:0007669"/>
    <property type="project" value="InterPro"/>
</dbReference>
<dbReference type="InterPro" id="IPR016181">
    <property type="entry name" value="Acyl_CoA_acyltransferase"/>
</dbReference>
<evidence type="ECO:0000313" key="2">
    <source>
        <dbReference type="EMBL" id="OHX64447.1"/>
    </source>
</evidence>
<dbReference type="Gene3D" id="3.40.630.30">
    <property type="match status" value="1"/>
</dbReference>